<evidence type="ECO:0000313" key="2">
    <source>
        <dbReference type="Proteomes" id="UP001396334"/>
    </source>
</evidence>
<proteinExistence type="predicted"/>
<dbReference type="EMBL" id="JBBPBN010000024">
    <property type="protein sequence ID" value="KAK9010218.1"/>
    <property type="molecule type" value="Genomic_DNA"/>
</dbReference>
<dbReference type="InterPro" id="IPR044730">
    <property type="entry name" value="RNase_H-like_dom_plant"/>
</dbReference>
<sequence length="154" mass="17251">MAIISRNLAWVKHYSEGATVWRILPVRPQSVVLDAPYPDWIFLNVDGATSSLCLDGTIGGLFRNGTGAWIMDFAKAIGHTNSLQVELWALFEVLSLVRAIHRLRQKSWDIIPRDDNRLADAMAKLVSCFDFSLHVYLDPPLGVDLLLTSDKNCL</sequence>
<keyword evidence="2" id="KW-1185">Reference proteome</keyword>
<dbReference type="InterPro" id="IPR053151">
    <property type="entry name" value="RNase_H-like"/>
</dbReference>
<reference evidence="1 2" key="1">
    <citation type="journal article" date="2024" name="G3 (Bethesda)">
        <title>Genome assembly of Hibiscus sabdariffa L. provides insights into metabolisms of medicinal natural products.</title>
        <authorList>
            <person name="Kim T."/>
        </authorList>
    </citation>
    <scope>NUCLEOTIDE SEQUENCE [LARGE SCALE GENOMIC DNA]</scope>
    <source>
        <strain evidence="1">TK-2024</strain>
        <tissue evidence="1">Old leaves</tissue>
    </source>
</reference>
<name>A0ABR2RB96_9ROSI</name>
<dbReference type="PANTHER" id="PTHR47723:SF19">
    <property type="entry name" value="POLYNUCLEOTIDYL TRANSFERASE, RIBONUCLEASE H-LIKE SUPERFAMILY PROTEIN"/>
    <property type="match status" value="1"/>
</dbReference>
<gene>
    <name evidence="1" type="ORF">V6N11_036731</name>
</gene>
<dbReference type="Proteomes" id="UP001396334">
    <property type="component" value="Unassembled WGS sequence"/>
</dbReference>
<comment type="caution">
    <text evidence="1">The sequence shown here is derived from an EMBL/GenBank/DDBJ whole genome shotgun (WGS) entry which is preliminary data.</text>
</comment>
<organism evidence="1 2">
    <name type="scientific">Hibiscus sabdariffa</name>
    <name type="common">roselle</name>
    <dbReference type="NCBI Taxonomy" id="183260"/>
    <lineage>
        <taxon>Eukaryota</taxon>
        <taxon>Viridiplantae</taxon>
        <taxon>Streptophyta</taxon>
        <taxon>Embryophyta</taxon>
        <taxon>Tracheophyta</taxon>
        <taxon>Spermatophyta</taxon>
        <taxon>Magnoliopsida</taxon>
        <taxon>eudicotyledons</taxon>
        <taxon>Gunneridae</taxon>
        <taxon>Pentapetalae</taxon>
        <taxon>rosids</taxon>
        <taxon>malvids</taxon>
        <taxon>Malvales</taxon>
        <taxon>Malvaceae</taxon>
        <taxon>Malvoideae</taxon>
        <taxon>Hibiscus</taxon>
    </lineage>
</organism>
<dbReference type="CDD" id="cd06222">
    <property type="entry name" value="RNase_H_like"/>
    <property type="match status" value="1"/>
</dbReference>
<evidence type="ECO:0000313" key="1">
    <source>
        <dbReference type="EMBL" id="KAK9010218.1"/>
    </source>
</evidence>
<dbReference type="PANTHER" id="PTHR47723">
    <property type="entry name" value="OS05G0353850 PROTEIN"/>
    <property type="match status" value="1"/>
</dbReference>
<accession>A0ABR2RB96</accession>
<protein>
    <recommendedName>
        <fullName evidence="3">RNase H type-1 domain-containing protein</fullName>
    </recommendedName>
</protein>
<evidence type="ECO:0008006" key="3">
    <source>
        <dbReference type="Google" id="ProtNLM"/>
    </source>
</evidence>